<dbReference type="GO" id="GO:0005886">
    <property type="term" value="C:plasma membrane"/>
    <property type="evidence" value="ECO:0007669"/>
    <property type="project" value="UniProtKB-SubCell"/>
</dbReference>
<dbReference type="GeneTree" id="ENSGT01050000244937"/>
<keyword evidence="2" id="KW-1003">Cell membrane</keyword>
<dbReference type="PROSITE" id="PS00237">
    <property type="entry name" value="G_PROTEIN_RECEP_F1_1"/>
    <property type="match status" value="1"/>
</dbReference>
<evidence type="ECO:0000256" key="9">
    <source>
        <dbReference type="ARBA" id="ARBA00023170"/>
    </source>
</evidence>
<keyword evidence="8" id="KW-1015">Disulfide bond</keyword>
<evidence type="ECO:0000256" key="2">
    <source>
        <dbReference type="ARBA" id="ARBA00022475"/>
    </source>
</evidence>
<evidence type="ECO:0000256" key="8">
    <source>
        <dbReference type="ARBA" id="ARBA00023157"/>
    </source>
</evidence>
<feature type="compositionally biased region" description="Polar residues" evidence="12">
    <location>
        <begin position="237"/>
        <end position="249"/>
    </location>
</feature>
<feature type="transmembrane region" description="Helical" evidence="13">
    <location>
        <begin position="109"/>
        <end position="129"/>
    </location>
</feature>
<comment type="similarity">
    <text evidence="11">Belongs to the G-protein coupled receptor 1 family.</text>
</comment>
<feature type="transmembrane region" description="Helical" evidence="13">
    <location>
        <begin position="150"/>
        <end position="172"/>
    </location>
</feature>
<dbReference type="Ensembl" id="ENSEBUT00000019211.1">
    <property type="protein sequence ID" value="ENSEBUP00000018635.1"/>
    <property type="gene ID" value="ENSEBUG00000011623.1"/>
</dbReference>
<evidence type="ECO:0000256" key="1">
    <source>
        <dbReference type="ARBA" id="ARBA00004651"/>
    </source>
</evidence>
<keyword evidence="10 11" id="KW-0807">Transducer</keyword>
<evidence type="ECO:0000256" key="11">
    <source>
        <dbReference type="RuleBase" id="RU000688"/>
    </source>
</evidence>
<keyword evidence="9 11" id="KW-0675">Receptor</keyword>
<evidence type="ECO:0000256" key="5">
    <source>
        <dbReference type="ARBA" id="ARBA00022989"/>
    </source>
</evidence>
<protein>
    <submittedName>
        <fullName evidence="15">5-hydroxytryptamine (serotonin) receptor 2A, genome duplicate b</fullName>
    </submittedName>
</protein>
<keyword evidence="3" id="KW-0085">Behavior</keyword>
<sequence length="448" mass="49339">MAFWGNSNASTGLGEFPAPSSSPPGLSSVDGLHWTAMLALAAVVPTVTGNLLVIIAVWRERRLQTATNYFLSSLAVADLLVGLLVMPVSLVNVLYGYRWPLPPQLCPAWIYLDVLFSTASIMHLCAISLDRYVAIKRPIQHSRYNSRAKALFKILAVWLISIGISMPVPIISSHDISKVYEAHQCLLNFSEFVIYGSLSAFFLPLIIMVVSYVLTVHTLRRQAAIYGSDERSASRPPASSGQGSSPWASTRMSVCRESSAGHRPSTASQRRTAQAINNERRASKVLGIVFALFVAMWCPFFVTNVLTALCPAHLCHPATLEQLLQVFVWVGYVSSGVNPLVYTLFNRTYRQAFARYISCDCRSQPAQPLPFQLYSRNVSRSFSVYVAPFEEVQPSHSTSRYRNGRWRSNGPSHRVREHCDKGLATAATPGAQPDQSPSSGPLEAGSLR</sequence>
<feature type="region of interest" description="Disordered" evidence="12">
    <location>
        <begin position="230"/>
        <end position="249"/>
    </location>
</feature>
<keyword evidence="16" id="KW-1185">Reference proteome</keyword>
<comment type="subcellular location">
    <subcellularLocation>
        <location evidence="1">Cell membrane</location>
        <topology evidence="1">Multi-pass membrane protein</topology>
    </subcellularLocation>
</comment>
<dbReference type="SUPFAM" id="SSF81321">
    <property type="entry name" value="Family A G protein-coupled receptor-like"/>
    <property type="match status" value="1"/>
</dbReference>
<dbReference type="SMART" id="SM01381">
    <property type="entry name" value="7TM_GPCR_Srsx"/>
    <property type="match status" value="1"/>
</dbReference>
<dbReference type="GO" id="GO:0007210">
    <property type="term" value="P:serotonin receptor signaling pathway"/>
    <property type="evidence" value="ECO:0007669"/>
    <property type="project" value="TreeGrafter"/>
</dbReference>
<dbReference type="Proteomes" id="UP000694388">
    <property type="component" value="Unplaced"/>
</dbReference>
<dbReference type="GO" id="GO:0007268">
    <property type="term" value="P:chemical synaptic transmission"/>
    <property type="evidence" value="ECO:0007669"/>
    <property type="project" value="TreeGrafter"/>
</dbReference>
<reference evidence="15" key="1">
    <citation type="submission" date="2025-05" db="UniProtKB">
        <authorList>
            <consortium name="Ensembl"/>
        </authorList>
    </citation>
    <scope>IDENTIFICATION</scope>
</reference>
<evidence type="ECO:0000313" key="15">
    <source>
        <dbReference type="Ensembl" id="ENSEBUP00000018635.1"/>
    </source>
</evidence>
<evidence type="ECO:0000256" key="4">
    <source>
        <dbReference type="ARBA" id="ARBA00022692"/>
    </source>
</evidence>
<dbReference type="GO" id="GO:0007208">
    <property type="term" value="P:phospholipase C-activating serotonin receptor signaling pathway"/>
    <property type="evidence" value="ECO:0007669"/>
    <property type="project" value="TreeGrafter"/>
</dbReference>
<dbReference type="Ensembl" id="ENSEBUT00000019200.1">
    <property type="protein sequence ID" value="ENSEBUP00000018624.1"/>
    <property type="gene ID" value="ENSEBUG00000011623.1"/>
</dbReference>
<dbReference type="Gene3D" id="1.20.1070.10">
    <property type="entry name" value="Rhodopsin 7-helix transmembrane proteins"/>
    <property type="match status" value="1"/>
</dbReference>
<feature type="transmembrane region" description="Helical" evidence="13">
    <location>
        <begin position="326"/>
        <end position="345"/>
    </location>
</feature>
<keyword evidence="7 13" id="KW-0472">Membrane</keyword>
<dbReference type="GO" id="GO:0030594">
    <property type="term" value="F:neurotransmitter receptor activity"/>
    <property type="evidence" value="ECO:0007669"/>
    <property type="project" value="TreeGrafter"/>
</dbReference>
<feature type="region of interest" description="Disordered" evidence="12">
    <location>
        <begin position="396"/>
        <end position="448"/>
    </location>
</feature>
<organism evidence="15 16">
    <name type="scientific">Eptatretus burgeri</name>
    <name type="common">Inshore hagfish</name>
    <dbReference type="NCBI Taxonomy" id="7764"/>
    <lineage>
        <taxon>Eukaryota</taxon>
        <taxon>Metazoa</taxon>
        <taxon>Chordata</taxon>
        <taxon>Craniata</taxon>
        <taxon>Vertebrata</taxon>
        <taxon>Cyclostomata</taxon>
        <taxon>Myxini</taxon>
        <taxon>Myxiniformes</taxon>
        <taxon>Myxinidae</taxon>
        <taxon>Eptatretinae</taxon>
        <taxon>Eptatretus</taxon>
    </lineage>
</organism>
<proteinExistence type="inferred from homology"/>
<dbReference type="OMA" id="FARYISC"/>
<evidence type="ECO:0000313" key="16">
    <source>
        <dbReference type="Proteomes" id="UP000694388"/>
    </source>
</evidence>
<dbReference type="GO" id="GO:0051209">
    <property type="term" value="P:release of sequestered calcium ion into cytosol"/>
    <property type="evidence" value="ECO:0007669"/>
    <property type="project" value="TreeGrafter"/>
</dbReference>
<name>A0A8C4QS47_EPTBU</name>
<dbReference type="InterPro" id="IPR000276">
    <property type="entry name" value="GPCR_Rhodpsn"/>
</dbReference>
<evidence type="ECO:0000256" key="6">
    <source>
        <dbReference type="ARBA" id="ARBA00023040"/>
    </source>
</evidence>
<dbReference type="Pfam" id="PF00001">
    <property type="entry name" value="7tm_1"/>
    <property type="match status" value="1"/>
</dbReference>
<keyword evidence="5 13" id="KW-1133">Transmembrane helix</keyword>
<dbReference type="PRINTS" id="PR01101">
    <property type="entry name" value="5HTRECEPTOR"/>
</dbReference>
<accession>A0A8C4QS47</accession>
<dbReference type="GO" id="GO:0007187">
    <property type="term" value="P:G protein-coupled receptor signaling pathway, coupled to cyclic nucleotide second messenger"/>
    <property type="evidence" value="ECO:0007669"/>
    <property type="project" value="TreeGrafter"/>
</dbReference>
<feature type="transmembrane region" description="Helical" evidence="13">
    <location>
        <begin position="70"/>
        <end position="97"/>
    </location>
</feature>
<dbReference type="PANTHER" id="PTHR24247">
    <property type="entry name" value="5-HYDROXYTRYPTAMINE RECEPTOR"/>
    <property type="match status" value="1"/>
</dbReference>
<dbReference type="InterPro" id="IPR017452">
    <property type="entry name" value="GPCR_Rhodpsn_7TM"/>
</dbReference>
<feature type="transmembrane region" description="Helical" evidence="13">
    <location>
        <begin position="285"/>
        <end position="306"/>
    </location>
</feature>
<keyword evidence="4 11" id="KW-0812">Transmembrane</keyword>
<dbReference type="GO" id="GO:0030425">
    <property type="term" value="C:dendrite"/>
    <property type="evidence" value="ECO:0007669"/>
    <property type="project" value="TreeGrafter"/>
</dbReference>
<dbReference type="GO" id="GO:0045202">
    <property type="term" value="C:synapse"/>
    <property type="evidence" value="ECO:0007669"/>
    <property type="project" value="GOC"/>
</dbReference>
<evidence type="ECO:0000256" key="10">
    <source>
        <dbReference type="ARBA" id="ARBA00023224"/>
    </source>
</evidence>
<dbReference type="GO" id="GO:0004993">
    <property type="term" value="F:G protein-coupled serotonin receptor activity"/>
    <property type="evidence" value="ECO:0007669"/>
    <property type="project" value="InterPro"/>
</dbReference>
<dbReference type="PROSITE" id="PS50262">
    <property type="entry name" value="G_PROTEIN_RECEP_F1_2"/>
    <property type="match status" value="1"/>
</dbReference>
<dbReference type="PRINTS" id="PR00237">
    <property type="entry name" value="GPCRRHODOPSN"/>
</dbReference>
<dbReference type="AlphaFoldDB" id="A0A8C4QS47"/>
<evidence type="ECO:0000256" key="13">
    <source>
        <dbReference type="SAM" id="Phobius"/>
    </source>
</evidence>
<evidence type="ECO:0000256" key="7">
    <source>
        <dbReference type="ARBA" id="ARBA00023136"/>
    </source>
</evidence>
<feature type="transmembrane region" description="Helical" evidence="13">
    <location>
        <begin position="192"/>
        <end position="214"/>
    </location>
</feature>
<feature type="domain" description="G-protein coupled receptors family 1 profile" evidence="14">
    <location>
        <begin position="49"/>
        <end position="342"/>
    </location>
</feature>
<evidence type="ECO:0000256" key="3">
    <source>
        <dbReference type="ARBA" id="ARBA00022610"/>
    </source>
</evidence>
<feature type="transmembrane region" description="Helical" evidence="13">
    <location>
        <begin position="32"/>
        <end position="58"/>
    </location>
</feature>
<evidence type="ECO:0000259" key="14">
    <source>
        <dbReference type="PROSITE" id="PS50262"/>
    </source>
</evidence>
<evidence type="ECO:0000256" key="12">
    <source>
        <dbReference type="SAM" id="MobiDB-lite"/>
    </source>
</evidence>
<dbReference type="InterPro" id="IPR002231">
    <property type="entry name" value="5HT_rcpt"/>
</dbReference>
<dbReference type="PANTHER" id="PTHR24247:SF222">
    <property type="entry name" value="5-HYDROXYTRYPTAMINE (SEROTONIN) RECEPTOR 2B, ISOFORM E"/>
    <property type="match status" value="1"/>
</dbReference>
<keyword evidence="6 11" id="KW-0297">G-protein coupled receptor</keyword>